<evidence type="ECO:0000313" key="3">
    <source>
        <dbReference type="Proteomes" id="UP001595379"/>
    </source>
</evidence>
<keyword evidence="3" id="KW-1185">Reference proteome</keyword>
<gene>
    <name evidence="2" type="ORF">ACFOOR_00440</name>
</gene>
<sequence length="242" mass="24596">MKYVLMTAAALTALVGETAFAQSRSVDMSGIVVDWSGDVEGNGEFSAAAIDVNGTFGGNLVLSGAAIDARAEVGGRLTADGGAIDFRGSVTGDAEFNGGAVDVEGEFAADVEINAGAAEVDRGSTFSGDVVIAAGALHFAGRVEGRLTADVGDAEFSGVASGPIEINAERRRGMFNRRDRSEVTISGSIEAGGAVCAHEVIFETGASVSGTLTVTADEAPDYPAGFDSANIRFVERGGEECR</sequence>
<reference evidence="3" key="1">
    <citation type="journal article" date="2019" name="Int. J. Syst. Evol. Microbiol.">
        <title>The Global Catalogue of Microorganisms (GCM) 10K type strain sequencing project: providing services to taxonomists for standard genome sequencing and annotation.</title>
        <authorList>
            <consortium name="The Broad Institute Genomics Platform"/>
            <consortium name="The Broad Institute Genome Sequencing Center for Infectious Disease"/>
            <person name="Wu L."/>
            <person name="Ma J."/>
        </authorList>
    </citation>
    <scope>NUCLEOTIDE SEQUENCE [LARGE SCALE GENOMIC DNA]</scope>
    <source>
        <strain evidence="3">KCTC 52487</strain>
    </source>
</reference>
<name>A0ABV6ZT22_9PROT</name>
<accession>A0ABV6ZT22</accession>
<dbReference type="Proteomes" id="UP001595379">
    <property type="component" value="Unassembled WGS sequence"/>
</dbReference>
<evidence type="ECO:0000313" key="2">
    <source>
        <dbReference type="EMBL" id="MFC2924567.1"/>
    </source>
</evidence>
<organism evidence="2 3">
    <name type="scientific">Hyphobacterium vulgare</name>
    <dbReference type="NCBI Taxonomy" id="1736751"/>
    <lineage>
        <taxon>Bacteria</taxon>
        <taxon>Pseudomonadati</taxon>
        <taxon>Pseudomonadota</taxon>
        <taxon>Alphaproteobacteria</taxon>
        <taxon>Maricaulales</taxon>
        <taxon>Maricaulaceae</taxon>
        <taxon>Hyphobacterium</taxon>
    </lineage>
</organism>
<keyword evidence="1" id="KW-0732">Signal</keyword>
<protein>
    <recommendedName>
        <fullName evidence="4">Polymer-forming cytoskeletal protein</fullName>
    </recommendedName>
</protein>
<feature type="signal peptide" evidence="1">
    <location>
        <begin position="1"/>
        <end position="21"/>
    </location>
</feature>
<feature type="chain" id="PRO_5046988247" description="Polymer-forming cytoskeletal protein" evidence="1">
    <location>
        <begin position="22"/>
        <end position="242"/>
    </location>
</feature>
<dbReference type="RefSeq" id="WP_343163718.1">
    <property type="nucleotide sequence ID" value="NZ_JBHRSV010000001.1"/>
</dbReference>
<comment type="caution">
    <text evidence="2">The sequence shown here is derived from an EMBL/GenBank/DDBJ whole genome shotgun (WGS) entry which is preliminary data.</text>
</comment>
<evidence type="ECO:0000256" key="1">
    <source>
        <dbReference type="SAM" id="SignalP"/>
    </source>
</evidence>
<proteinExistence type="predicted"/>
<dbReference type="EMBL" id="JBHRSV010000001">
    <property type="protein sequence ID" value="MFC2924567.1"/>
    <property type="molecule type" value="Genomic_DNA"/>
</dbReference>
<evidence type="ECO:0008006" key="4">
    <source>
        <dbReference type="Google" id="ProtNLM"/>
    </source>
</evidence>